<organism evidence="6 7">
    <name type="scientific">Klenkia marina</name>
    <dbReference type="NCBI Taxonomy" id="1960309"/>
    <lineage>
        <taxon>Bacteria</taxon>
        <taxon>Bacillati</taxon>
        <taxon>Actinomycetota</taxon>
        <taxon>Actinomycetes</taxon>
        <taxon>Geodermatophilales</taxon>
        <taxon>Geodermatophilaceae</taxon>
        <taxon>Klenkia</taxon>
    </lineage>
</organism>
<dbReference type="AlphaFoldDB" id="A0A1G4YSY4"/>
<feature type="transmembrane region" description="Helical" evidence="4">
    <location>
        <begin position="127"/>
        <end position="145"/>
    </location>
</feature>
<feature type="transmembrane region" description="Helical" evidence="4">
    <location>
        <begin position="69"/>
        <end position="85"/>
    </location>
</feature>
<sequence length="403" mass="39919">MSEVRSGMVRPALLAAGVVPALALLVLRGTGDRSFATDPVGALALTAGALATAFAATRLEPRARATARWLAASLLAYLLAAAWAVSTGDPVAVAVWNSAWIPPLALAQLTAAAAVRHTGSRAWDARLVAAVLTAATVGSLVLTTATDPFAGVPTIAPEAWRTALAPVGAVLTLAAAAALLLLPVRLTRAALTSEGPARAGLAVAAAGTLTAPLVVVFCLLLAVARDPGAVAPELGSVAFLVALAGGSACAAGCAALATRDPGGSLAGVVRATTTTAAVLVVLGVGTVLAARLGPVSTVLVVAGLAVAGLGAAWVGGSRLADALAPATPPEPTGRVPGLTPRENEVLGLLATGASNAGIAARLVISERTVDAHLRSVFTKLDLRADGGTNRRVQAARIWLQHSP</sequence>
<evidence type="ECO:0000313" key="6">
    <source>
        <dbReference type="EMBL" id="SCX56567.1"/>
    </source>
</evidence>
<keyword evidence="2" id="KW-0238">DNA-binding</keyword>
<evidence type="ECO:0000256" key="1">
    <source>
        <dbReference type="ARBA" id="ARBA00023015"/>
    </source>
</evidence>
<keyword evidence="4" id="KW-0812">Transmembrane</keyword>
<evidence type="ECO:0000313" key="7">
    <source>
        <dbReference type="Proteomes" id="UP000198981"/>
    </source>
</evidence>
<dbReference type="InterPro" id="IPR036388">
    <property type="entry name" value="WH-like_DNA-bd_sf"/>
</dbReference>
<dbReference type="GO" id="GO:0003677">
    <property type="term" value="F:DNA binding"/>
    <property type="evidence" value="ECO:0007669"/>
    <property type="project" value="UniProtKB-KW"/>
</dbReference>
<dbReference type="CDD" id="cd06170">
    <property type="entry name" value="LuxR_C_like"/>
    <property type="match status" value="1"/>
</dbReference>
<name>A0A1G4YSY4_9ACTN</name>
<protein>
    <submittedName>
        <fullName evidence="6">Regulatory protein, luxR family</fullName>
    </submittedName>
</protein>
<evidence type="ECO:0000256" key="4">
    <source>
        <dbReference type="SAM" id="Phobius"/>
    </source>
</evidence>
<reference evidence="7" key="1">
    <citation type="submission" date="2016-10" db="EMBL/GenBank/DDBJ databases">
        <authorList>
            <person name="Varghese N."/>
            <person name="Submissions S."/>
        </authorList>
    </citation>
    <scope>NUCLEOTIDE SEQUENCE [LARGE SCALE GENOMIC DNA]</scope>
    <source>
        <strain evidence="7">DSM 45722</strain>
    </source>
</reference>
<dbReference type="InterPro" id="IPR016032">
    <property type="entry name" value="Sig_transdc_resp-reg_C-effctor"/>
</dbReference>
<dbReference type="PROSITE" id="PS50043">
    <property type="entry name" value="HTH_LUXR_2"/>
    <property type="match status" value="1"/>
</dbReference>
<gene>
    <name evidence="6" type="ORF">SAMN03159343_3449</name>
</gene>
<feature type="transmembrane region" description="Helical" evidence="4">
    <location>
        <begin position="165"/>
        <end position="187"/>
    </location>
</feature>
<feature type="transmembrane region" description="Helical" evidence="4">
    <location>
        <begin position="199"/>
        <end position="224"/>
    </location>
</feature>
<dbReference type="EMBL" id="FMUH01000006">
    <property type="protein sequence ID" value="SCX56567.1"/>
    <property type="molecule type" value="Genomic_DNA"/>
</dbReference>
<dbReference type="Gene3D" id="1.10.10.10">
    <property type="entry name" value="Winged helix-like DNA-binding domain superfamily/Winged helix DNA-binding domain"/>
    <property type="match status" value="1"/>
</dbReference>
<dbReference type="RefSeq" id="WP_279385460.1">
    <property type="nucleotide sequence ID" value="NZ_FMUH01000006.1"/>
</dbReference>
<accession>A0A1G4YSY4</accession>
<dbReference type="Pfam" id="PF00196">
    <property type="entry name" value="GerE"/>
    <property type="match status" value="1"/>
</dbReference>
<evidence type="ECO:0000256" key="3">
    <source>
        <dbReference type="ARBA" id="ARBA00023163"/>
    </source>
</evidence>
<dbReference type="PRINTS" id="PR00038">
    <property type="entry name" value="HTHLUXR"/>
</dbReference>
<keyword evidence="3" id="KW-0804">Transcription</keyword>
<dbReference type="Proteomes" id="UP000198981">
    <property type="component" value="Unassembled WGS sequence"/>
</dbReference>
<evidence type="ECO:0000259" key="5">
    <source>
        <dbReference type="PROSITE" id="PS50043"/>
    </source>
</evidence>
<keyword evidence="7" id="KW-1185">Reference proteome</keyword>
<feature type="domain" description="HTH luxR-type" evidence="5">
    <location>
        <begin position="331"/>
        <end position="402"/>
    </location>
</feature>
<feature type="transmembrane region" description="Helical" evidence="4">
    <location>
        <begin position="91"/>
        <end position="115"/>
    </location>
</feature>
<proteinExistence type="predicted"/>
<dbReference type="PANTHER" id="PTHR44688:SF16">
    <property type="entry name" value="DNA-BINDING TRANSCRIPTIONAL ACTIVATOR DEVR_DOSR"/>
    <property type="match status" value="1"/>
</dbReference>
<keyword evidence="4" id="KW-0472">Membrane</keyword>
<dbReference type="PANTHER" id="PTHR44688">
    <property type="entry name" value="DNA-BINDING TRANSCRIPTIONAL ACTIVATOR DEVR_DOSR"/>
    <property type="match status" value="1"/>
</dbReference>
<dbReference type="STRING" id="1960309.SAMN03159343_3449"/>
<feature type="transmembrane region" description="Helical" evidence="4">
    <location>
        <begin position="236"/>
        <end position="256"/>
    </location>
</feature>
<keyword evidence="1" id="KW-0805">Transcription regulation</keyword>
<feature type="transmembrane region" description="Helical" evidence="4">
    <location>
        <begin position="268"/>
        <end position="289"/>
    </location>
</feature>
<evidence type="ECO:0000256" key="2">
    <source>
        <dbReference type="ARBA" id="ARBA00023125"/>
    </source>
</evidence>
<dbReference type="SMART" id="SM00421">
    <property type="entry name" value="HTH_LUXR"/>
    <property type="match status" value="1"/>
</dbReference>
<dbReference type="SUPFAM" id="SSF46894">
    <property type="entry name" value="C-terminal effector domain of the bipartite response regulators"/>
    <property type="match status" value="1"/>
</dbReference>
<keyword evidence="4" id="KW-1133">Transmembrane helix</keyword>
<dbReference type="InterPro" id="IPR000792">
    <property type="entry name" value="Tscrpt_reg_LuxR_C"/>
</dbReference>
<dbReference type="GO" id="GO:0006355">
    <property type="term" value="P:regulation of DNA-templated transcription"/>
    <property type="evidence" value="ECO:0007669"/>
    <property type="project" value="InterPro"/>
</dbReference>
<feature type="transmembrane region" description="Helical" evidence="4">
    <location>
        <begin position="39"/>
        <end position="57"/>
    </location>
</feature>
<dbReference type="PROSITE" id="PS00622">
    <property type="entry name" value="HTH_LUXR_1"/>
    <property type="match status" value="1"/>
</dbReference>
<feature type="transmembrane region" description="Helical" evidence="4">
    <location>
        <begin position="295"/>
        <end position="314"/>
    </location>
</feature>